<feature type="region of interest" description="Disordered" evidence="1">
    <location>
        <begin position="36"/>
        <end position="60"/>
    </location>
</feature>
<feature type="compositionally biased region" description="Pro residues" evidence="1">
    <location>
        <begin position="48"/>
        <end position="59"/>
    </location>
</feature>
<dbReference type="Proteomes" id="UP000186817">
    <property type="component" value="Unassembled WGS sequence"/>
</dbReference>
<keyword evidence="3" id="KW-1185">Reference proteome</keyword>
<dbReference type="OrthoDB" id="10403710at2759"/>
<organism evidence="2 3">
    <name type="scientific">Symbiodinium microadriaticum</name>
    <name type="common">Dinoflagellate</name>
    <name type="synonym">Zooxanthella microadriatica</name>
    <dbReference type="NCBI Taxonomy" id="2951"/>
    <lineage>
        <taxon>Eukaryota</taxon>
        <taxon>Sar</taxon>
        <taxon>Alveolata</taxon>
        <taxon>Dinophyceae</taxon>
        <taxon>Suessiales</taxon>
        <taxon>Symbiodiniaceae</taxon>
        <taxon>Symbiodinium</taxon>
    </lineage>
</organism>
<comment type="caution">
    <text evidence="2">The sequence shown here is derived from an EMBL/GenBank/DDBJ whole genome shotgun (WGS) entry which is preliminary data.</text>
</comment>
<dbReference type="AlphaFoldDB" id="A0A1Q9CNX5"/>
<accession>A0A1Q9CNX5</accession>
<gene>
    <name evidence="2" type="ORF">AK812_SmicGene34475</name>
</gene>
<evidence type="ECO:0000256" key="1">
    <source>
        <dbReference type="SAM" id="MobiDB-lite"/>
    </source>
</evidence>
<name>A0A1Q9CNX5_SYMMI</name>
<dbReference type="EMBL" id="LSRX01001027">
    <property type="protein sequence ID" value="OLP84632.1"/>
    <property type="molecule type" value="Genomic_DNA"/>
</dbReference>
<sequence>MGPRPCDTSAHERPWWLRCEEAREARRVAATQALSAYTTSEGVSSKLPTPPKLPTPTAPLSPRAHRLAMSAVSMQRLKLSPCKEHHRDFWLPGRPRALKDPLHPSVMQGHRDFRTKDFVWSRPPTDYRASNWYIENHWALHSLRKSDSEPAKANQPWTSSAQFQACCVGGVGGGRKGRNKGSYEDDFVHQGKYVPPEFGLSQSDVTKEAEEIIKQKALERK</sequence>
<proteinExistence type="predicted"/>
<reference evidence="2 3" key="1">
    <citation type="submission" date="2016-02" db="EMBL/GenBank/DDBJ databases">
        <title>Genome analysis of coral dinoflagellate symbionts highlights evolutionary adaptations to a symbiotic lifestyle.</title>
        <authorList>
            <person name="Aranda M."/>
            <person name="Li Y."/>
            <person name="Liew Y.J."/>
            <person name="Baumgarten S."/>
            <person name="Simakov O."/>
            <person name="Wilson M."/>
            <person name="Piel J."/>
            <person name="Ashoor H."/>
            <person name="Bougouffa S."/>
            <person name="Bajic V.B."/>
            <person name="Ryu T."/>
            <person name="Ravasi T."/>
            <person name="Bayer T."/>
            <person name="Micklem G."/>
            <person name="Kim H."/>
            <person name="Bhak J."/>
            <person name="Lajeunesse T.C."/>
            <person name="Voolstra C.R."/>
        </authorList>
    </citation>
    <scope>NUCLEOTIDE SEQUENCE [LARGE SCALE GENOMIC DNA]</scope>
    <source>
        <strain evidence="2 3">CCMP2467</strain>
    </source>
</reference>
<evidence type="ECO:0000313" key="2">
    <source>
        <dbReference type="EMBL" id="OLP84632.1"/>
    </source>
</evidence>
<protein>
    <submittedName>
        <fullName evidence="2">Uncharacterized protein</fullName>
    </submittedName>
</protein>
<evidence type="ECO:0000313" key="3">
    <source>
        <dbReference type="Proteomes" id="UP000186817"/>
    </source>
</evidence>